<name>A0A8S5RLI7_9VIRU</name>
<dbReference type="EMBL" id="BK059114">
    <property type="protein sequence ID" value="DAE31978.1"/>
    <property type="molecule type" value="Genomic_DNA"/>
</dbReference>
<organism evidence="1">
    <name type="scientific">virus sp. ctReX5</name>
    <dbReference type="NCBI Taxonomy" id="2825818"/>
    <lineage>
        <taxon>Viruses</taxon>
    </lineage>
</organism>
<accession>A0A8S5RLI7</accession>
<sequence>MCSSKQIKELAECNAVYEFEKVVNMYGKEYIRYYYNKLAELNGSINSTCNCQHNSNSRDNEPCCGCDNRTAKINKARVNSLEIIAHMLNNKPYYELKYRQVGKNDYSIGYSSYDLKIVLGYIDTYFEIVESDKQTNADRIRNMSDEELAEFNLCPHMVNWKKGNYDTCAHPNGKDGCKKCMLDWLQSEAE</sequence>
<protein>
    <submittedName>
        <fullName evidence="1">Uncharacterized protein</fullName>
    </submittedName>
</protein>
<proteinExistence type="predicted"/>
<evidence type="ECO:0000313" key="1">
    <source>
        <dbReference type="EMBL" id="DAE31978.1"/>
    </source>
</evidence>
<reference evidence="1" key="1">
    <citation type="journal article" date="2021" name="Proc. Natl. Acad. Sci. U.S.A.">
        <title>A Catalog of Tens of Thousands of Viruses from Human Metagenomes Reveals Hidden Associations with Chronic Diseases.</title>
        <authorList>
            <person name="Tisza M.J."/>
            <person name="Buck C.B."/>
        </authorList>
    </citation>
    <scope>NUCLEOTIDE SEQUENCE</scope>
    <source>
        <strain evidence="1">CtReX5</strain>
    </source>
</reference>